<dbReference type="EMBL" id="CQEJ01000001">
    <property type="protein sequence ID" value="CNK49612.1"/>
    <property type="molecule type" value="Genomic_DNA"/>
</dbReference>
<dbReference type="PANTHER" id="PTHR30438:SF1">
    <property type="entry name" value="36 KDA ANTIGEN"/>
    <property type="match status" value="1"/>
</dbReference>
<evidence type="ECO:0000313" key="7">
    <source>
        <dbReference type="Proteomes" id="UP000038647"/>
    </source>
</evidence>
<dbReference type="EMBL" id="CQEH01000001">
    <property type="protein sequence ID" value="CNK41728.1"/>
    <property type="molecule type" value="Genomic_DNA"/>
</dbReference>
<evidence type="ECO:0000313" key="5">
    <source>
        <dbReference type="EMBL" id="CNK41728.1"/>
    </source>
</evidence>
<dbReference type="RefSeq" id="WP_004703809.1">
    <property type="nucleotide sequence ID" value="NZ_CABHQA010000020.1"/>
</dbReference>
<proteinExistence type="inferred from homology"/>
<gene>
    <name evidence="6" type="ORF">ERS137965_00263</name>
    <name evidence="5" type="ORF">ERS137966_00146</name>
</gene>
<evidence type="ECO:0000256" key="2">
    <source>
        <dbReference type="SAM" id="MobiDB-lite"/>
    </source>
</evidence>
<dbReference type="Proteomes" id="UP000038647">
    <property type="component" value="Unassembled WGS sequence"/>
</dbReference>
<reference evidence="6 8" key="2">
    <citation type="submission" date="2015-03" db="EMBL/GenBank/DDBJ databases">
        <authorList>
            <person name="Murphy D."/>
        </authorList>
    </citation>
    <scope>NUCLEOTIDE SEQUENCE [LARGE SCALE GENOMIC DNA]</scope>
    <source>
        <strain evidence="6 8">IP06005</strain>
    </source>
</reference>
<accession>A0A0T9SYM6</accession>
<dbReference type="Gene3D" id="2.40.30.170">
    <property type="match status" value="1"/>
</dbReference>
<evidence type="ECO:0000256" key="1">
    <source>
        <dbReference type="ARBA" id="ARBA00009477"/>
    </source>
</evidence>
<dbReference type="InterPro" id="IPR058624">
    <property type="entry name" value="MdtA-like_HH"/>
</dbReference>
<protein>
    <submittedName>
        <fullName evidence="5 6">Membrane fusion protein (MFP) component of efflux pump, membrane anchor protein YbhG</fullName>
    </submittedName>
</protein>
<dbReference type="Pfam" id="PF25876">
    <property type="entry name" value="HH_MFP_RND"/>
    <property type="match status" value="1"/>
</dbReference>
<evidence type="ECO:0000259" key="4">
    <source>
        <dbReference type="Pfam" id="PF25917"/>
    </source>
</evidence>
<evidence type="ECO:0000313" key="6">
    <source>
        <dbReference type="EMBL" id="CNK49612.1"/>
    </source>
</evidence>
<dbReference type="Pfam" id="PF25917">
    <property type="entry name" value="BSH_RND"/>
    <property type="match status" value="1"/>
</dbReference>
<dbReference type="eggNOG" id="COG1566">
    <property type="taxonomic scope" value="Bacteria"/>
</dbReference>
<organism evidence="6 8">
    <name type="scientific">Yersinia aldovae</name>
    <dbReference type="NCBI Taxonomy" id="29483"/>
    <lineage>
        <taxon>Bacteria</taxon>
        <taxon>Pseudomonadati</taxon>
        <taxon>Pseudomonadota</taxon>
        <taxon>Gammaproteobacteria</taxon>
        <taxon>Enterobacterales</taxon>
        <taxon>Yersiniaceae</taxon>
        <taxon>Yersinia</taxon>
    </lineage>
</organism>
<dbReference type="OrthoDB" id="9793801at2"/>
<dbReference type="Gene3D" id="2.40.50.100">
    <property type="match status" value="1"/>
</dbReference>
<feature type="domain" description="Multidrug resistance protein MdtA-like alpha-helical hairpin" evidence="3">
    <location>
        <begin position="111"/>
        <end position="171"/>
    </location>
</feature>
<evidence type="ECO:0000259" key="3">
    <source>
        <dbReference type="Pfam" id="PF25876"/>
    </source>
</evidence>
<comment type="similarity">
    <text evidence="1">Belongs to the membrane fusion protein (MFP) (TC 8.A.1) family.</text>
</comment>
<sequence length="327" mass="37016">MKRREFTIVVCVLFFFIAVVAISLLFRAYSSEVWLQGEVDAPEVIISSKAKGRVIDRFVERGDDVVEGQRLISLDSPELVAQLKKYEALRDQAKSNLAMSQNGTREEKIRYAKAQLLEATQNFKNSEQTYQRLNKLLQRNYVSKDELDESFRSQESDRQKLKSAQSLLDEASNGDRIEQRQAFEAILRASEQELNEASIIVNDLLVTSPINGEVGTMPAEKGDLLNALSPLLVLINLDQSYFVFDIREDILSGLHKGDNVTLRVPALNDKLVPATIKYIAPLGDFSTKRATRATGDFDLKTFEIRLYPLEPIEGLRPGMSVLWSWKL</sequence>
<dbReference type="Proteomes" id="UP000041595">
    <property type="component" value="Unassembled WGS sequence"/>
</dbReference>
<feature type="compositionally biased region" description="Basic and acidic residues" evidence="2">
    <location>
        <begin position="148"/>
        <end position="160"/>
    </location>
</feature>
<reference evidence="5 7" key="1">
    <citation type="submission" date="2015-03" db="EMBL/GenBank/DDBJ databases">
        <authorList>
            <consortium name="Pathogen Informatics"/>
            <person name="Murphy D."/>
        </authorList>
    </citation>
    <scope>NUCLEOTIDE SEQUENCE [LARGE SCALE GENOMIC DNA]</scope>
    <source>
        <strain evidence="5 7">IP08791</strain>
    </source>
</reference>
<dbReference type="InterPro" id="IPR058625">
    <property type="entry name" value="MdtA-like_BSH"/>
</dbReference>
<feature type="domain" description="Multidrug resistance protein MdtA-like barrel-sandwich hybrid" evidence="4">
    <location>
        <begin position="44"/>
        <end position="227"/>
    </location>
</feature>
<dbReference type="AlphaFoldDB" id="A0A0T9SYM6"/>
<keyword evidence="7" id="KW-1185">Reference proteome</keyword>
<dbReference type="SUPFAM" id="SSF111369">
    <property type="entry name" value="HlyD-like secretion proteins"/>
    <property type="match status" value="2"/>
</dbReference>
<evidence type="ECO:0000313" key="8">
    <source>
        <dbReference type="Proteomes" id="UP000041595"/>
    </source>
</evidence>
<dbReference type="PANTHER" id="PTHR30438">
    <property type="entry name" value="36 KDA ANTIGEN-RELATED"/>
    <property type="match status" value="1"/>
</dbReference>
<name>A0A0T9SYM6_YERAL</name>
<dbReference type="Gene3D" id="1.10.287.470">
    <property type="entry name" value="Helix hairpin bin"/>
    <property type="match status" value="2"/>
</dbReference>
<feature type="region of interest" description="Disordered" evidence="2">
    <location>
        <begin position="148"/>
        <end position="167"/>
    </location>
</feature>